<gene>
    <name evidence="1" type="ORF">JYU34_011631</name>
</gene>
<evidence type="ECO:0000313" key="1">
    <source>
        <dbReference type="EMBL" id="KAG7303171.1"/>
    </source>
</evidence>
<accession>A0ABQ7QD48</accession>
<dbReference type="Proteomes" id="UP000823941">
    <property type="component" value="Chromosome 16"/>
</dbReference>
<protein>
    <submittedName>
        <fullName evidence="1">Uncharacterized protein</fullName>
    </submittedName>
</protein>
<proteinExistence type="predicted"/>
<evidence type="ECO:0000313" key="2">
    <source>
        <dbReference type="Proteomes" id="UP000823941"/>
    </source>
</evidence>
<name>A0ABQ7QD48_PLUXY</name>
<keyword evidence="2" id="KW-1185">Reference proteome</keyword>
<organism evidence="1 2">
    <name type="scientific">Plutella xylostella</name>
    <name type="common">Diamondback moth</name>
    <name type="synonym">Plutella maculipennis</name>
    <dbReference type="NCBI Taxonomy" id="51655"/>
    <lineage>
        <taxon>Eukaryota</taxon>
        <taxon>Metazoa</taxon>
        <taxon>Ecdysozoa</taxon>
        <taxon>Arthropoda</taxon>
        <taxon>Hexapoda</taxon>
        <taxon>Insecta</taxon>
        <taxon>Pterygota</taxon>
        <taxon>Neoptera</taxon>
        <taxon>Endopterygota</taxon>
        <taxon>Lepidoptera</taxon>
        <taxon>Glossata</taxon>
        <taxon>Ditrysia</taxon>
        <taxon>Yponomeutoidea</taxon>
        <taxon>Plutellidae</taxon>
        <taxon>Plutella</taxon>
    </lineage>
</organism>
<sequence>MSCRKLPRPVQVRLQRGVTPLSPSATSEPRATAFPLQAQPGIVRGSQRLLGTLLVNVTRRKKPHNAFKINATEDADKKW</sequence>
<reference evidence="1 2" key="1">
    <citation type="submission" date="2021-06" db="EMBL/GenBank/DDBJ databases">
        <title>A haploid diamondback moth (Plutella xylostella L.) genome assembly resolves 31 chromosomes and identifies a diamide resistance mutation.</title>
        <authorList>
            <person name="Ward C.M."/>
            <person name="Perry K.D."/>
            <person name="Baker G."/>
            <person name="Powis K."/>
            <person name="Heckel D.G."/>
            <person name="Baxter S.W."/>
        </authorList>
    </citation>
    <scope>NUCLEOTIDE SEQUENCE [LARGE SCALE GENOMIC DNA]</scope>
    <source>
        <strain evidence="1 2">LV</strain>
        <tissue evidence="1">Single pupa</tissue>
    </source>
</reference>
<dbReference type="EMBL" id="JAHIBW010000016">
    <property type="protein sequence ID" value="KAG7303171.1"/>
    <property type="molecule type" value="Genomic_DNA"/>
</dbReference>
<comment type="caution">
    <text evidence="1">The sequence shown here is derived from an EMBL/GenBank/DDBJ whole genome shotgun (WGS) entry which is preliminary data.</text>
</comment>